<proteinExistence type="predicted"/>
<protein>
    <submittedName>
        <fullName evidence="1">Uncharacterized protein</fullName>
    </submittedName>
</protein>
<dbReference type="OrthoDB" id="261614at2759"/>
<keyword evidence="2" id="KW-1185">Reference proteome</keyword>
<reference evidence="1" key="1">
    <citation type="submission" date="2021-12" db="EMBL/GenBank/DDBJ databases">
        <authorList>
            <person name="King R."/>
        </authorList>
    </citation>
    <scope>NUCLEOTIDE SEQUENCE</scope>
</reference>
<evidence type="ECO:0000313" key="2">
    <source>
        <dbReference type="Proteomes" id="UP001153714"/>
    </source>
</evidence>
<organism evidence="1 2">
    <name type="scientific">Diatraea saccharalis</name>
    <name type="common">sugarcane borer</name>
    <dbReference type="NCBI Taxonomy" id="40085"/>
    <lineage>
        <taxon>Eukaryota</taxon>
        <taxon>Metazoa</taxon>
        <taxon>Ecdysozoa</taxon>
        <taxon>Arthropoda</taxon>
        <taxon>Hexapoda</taxon>
        <taxon>Insecta</taxon>
        <taxon>Pterygota</taxon>
        <taxon>Neoptera</taxon>
        <taxon>Endopterygota</taxon>
        <taxon>Lepidoptera</taxon>
        <taxon>Glossata</taxon>
        <taxon>Ditrysia</taxon>
        <taxon>Pyraloidea</taxon>
        <taxon>Crambidae</taxon>
        <taxon>Crambinae</taxon>
        <taxon>Diatraea</taxon>
    </lineage>
</organism>
<dbReference type="Proteomes" id="UP001153714">
    <property type="component" value="Chromosome 5"/>
</dbReference>
<dbReference type="EMBL" id="OU893336">
    <property type="protein sequence ID" value="CAG9793255.1"/>
    <property type="molecule type" value="Genomic_DNA"/>
</dbReference>
<reference evidence="1" key="2">
    <citation type="submission" date="2022-10" db="EMBL/GenBank/DDBJ databases">
        <authorList>
            <consortium name="ENA_rothamsted_submissions"/>
            <consortium name="culmorum"/>
            <person name="King R."/>
        </authorList>
    </citation>
    <scope>NUCLEOTIDE SEQUENCE</scope>
</reference>
<name>A0A9N9RB81_9NEOP</name>
<dbReference type="AlphaFoldDB" id="A0A9N9RB81"/>
<gene>
    <name evidence="1" type="ORF">DIATSA_LOCUS10715</name>
</gene>
<sequence>MTDCGYVKAQSDNLPRIDMFMMSTYFSSNLDYTSAEIKGVKAASEEVGDRENQLMKYYNQPSNCDELSIHHLVCMIKNKPKNTQEFIKFCKQTEVCKEAALATLEQVTVLYEQTIEGKLNLQRLNIHMDSLYSEVIV</sequence>
<accession>A0A9N9RB81</accession>
<evidence type="ECO:0000313" key="1">
    <source>
        <dbReference type="EMBL" id="CAG9793255.1"/>
    </source>
</evidence>